<organism evidence="4 5">
    <name type="scientific">Chrysochromulina tobinii</name>
    <dbReference type="NCBI Taxonomy" id="1460289"/>
    <lineage>
        <taxon>Eukaryota</taxon>
        <taxon>Haptista</taxon>
        <taxon>Haptophyta</taxon>
        <taxon>Prymnesiophyceae</taxon>
        <taxon>Prymnesiales</taxon>
        <taxon>Chrysochromulinaceae</taxon>
        <taxon>Chrysochromulina</taxon>
    </lineage>
</organism>
<protein>
    <submittedName>
        <fullName evidence="4">Putative dehydrogenase</fullName>
    </submittedName>
</protein>
<name>A0A0M0JQD7_9EUKA</name>
<accession>A0A0M0JQD7</accession>
<dbReference type="PANTHER" id="PTHR24320">
    <property type="entry name" value="RETINOL DEHYDROGENASE"/>
    <property type="match status" value="1"/>
</dbReference>
<dbReference type="PRINTS" id="PR00081">
    <property type="entry name" value="GDHRDH"/>
</dbReference>
<gene>
    <name evidence="4" type="ORF">Ctob_003605</name>
</gene>
<dbReference type="InterPro" id="IPR036291">
    <property type="entry name" value="NAD(P)-bd_dom_sf"/>
</dbReference>
<dbReference type="Gene3D" id="3.40.50.720">
    <property type="entry name" value="NAD(P)-binding Rossmann-like Domain"/>
    <property type="match status" value="1"/>
</dbReference>
<keyword evidence="5" id="KW-1185">Reference proteome</keyword>
<dbReference type="SUPFAM" id="SSF51735">
    <property type="entry name" value="NAD(P)-binding Rossmann-fold domains"/>
    <property type="match status" value="1"/>
</dbReference>
<keyword evidence="2" id="KW-0521">NADP</keyword>
<dbReference type="PANTHER" id="PTHR24320:SF282">
    <property type="entry name" value="WW DOMAIN-CONTAINING OXIDOREDUCTASE"/>
    <property type="match status" value="1"/>
</dbReference>
<dbReference type="GO" id="GO:0016491">
    <property type="term" value="F:oxidoreductase activity"/>
    <property type="evidence" value="ECO:0007669"/>
    <property type="project" value="UniProtKB-KW"/>
</dbReference>
<comment type="caution">
    <text evidence="4">The sequence shown here is derived from an EMBL/GenBank/DDBJ whole genome shotgun (WGS) entry which is preliminary data.</text>
</comment>
<sequence>MAPLIGYFMRNGPSGFGYNSTAEQVANGLDLTGKTYLITGVNAGLGYETMRVLASKGATIVGLARTVEKATQAAAKAGVPEGKFYPIACELSEPSVVRMAVREVVACRAGPLDAIIANAAIMALPKRETKHGVELQYLTNHVGHFILVNGIVKQLKPDGRVVILSSMAESMAYKKHGINFDDMTGEKEYSPWGAYGQSKLANLLFARELSKRLPEGQVCNSVHPGVAATELSRNMDQGPIAKFIFGTLGPMIALKSVGACAATQTYLAVHPDAKGITGKYWASCNVSTPSPHGQDDELAARMWKETEALVNSLEE</sequence>
<evidence type="ECO:0000256" key="2">
    <source>
        <dbReference type="ARBA" id="ARBA00022857"/>
    </source>
</evidence>
<dbReference type="InterPro" id="IPR002347">
    <property type="entry name" value="SDR_fam"/>
</dbReference>
<evidence type="ECO:0000256" key="3">
    <source>
        <dbReference type="ARBA" id="ARBA00023002"/>
    </source>
</evidence>
<dbReference type="OrthoDB" id="191139at2759"/>
<reference evidence="5" key="1">
    <citation type="journal article" date="2015" name="PLoS Genet.">
        <title>Genome Sequence and Transcriptome Analyses of Chrysochromulina tobin: Metabolic Tools for Enhanced Algal Fitness in the Prominent Order Prymnesiales (Haptophyceae).</title>
        <authorList>
            <person name="Hovde B.T."/>
            <person name="Deodato C.R."/>
            <person name="Hunsperger H.M."/>
            <person name="Ryken S.A."/>
            <person name="Yost W."/>
            <person name="Jha R.K."/>
            <person name="Patterson J."/>
            <person name="Monnat R.J. Jr."/>
            <person name="Barlow S.B."/>
            <person name="Starkenburg S.R."/>
            <person name="Cattolico R.A."/>
        </authorList>
    </citation>
    <scope>NUCLEOTIDE SEQUENCE</scope>
    <source>
        <strain evidence="5">CCMP291</strain>
    </source>
</reference>
<proteinExistence type="inferred from homology"/>
<evidence type="ECO:0000256" key="1">
    <source>
        <dbReference type="ARBA" id="ARBA00006484"/>
    </source>
</evidence>
<evidence type="ECO:0000313" key="5">
    <source>
        <dbReference type="Proteomes" id="UP000037460"/>
    </source>
</evidence>
<keyword evidence="3" id="KW-0560">Oxidoreductase</keyword>
<dbReference type="Proteomes" id="UP000037460">
    <property type="component" value="Unassembled WGS sequence"/>
</dbReference>
<dbReference type="Pfam" id="PF00106">
    <property type="entry name" value="adh_short"/>
    <property type="match status" value="1"/>
</dbReference>
<evidence type="ECO:0000313" key="4">
    <source>
        <dbReference type="EMBL" id="KOO28502.1"/>
    </source>
</evidence>
<dbReference type="EMBL" id="JWZX01002561">
    <property type="protein sequence ID" value="KOO28502.1"/>
    <property type="molecule type" value="Genomic_DNA"/>
</dbReference>
<comment type="similarity">
    <text evidence="1">Belongs to the short-chain dehydrogenases/reductases (SDR) family.</text>
</comment>
<dbReference type="AlphaFoldDB" id="A0A0M0JQD7"/>